<dbReference type="AlphaFoldDB" id="A0ABD2AX54"/>
<accession>A0ABD2AX54</accession>
<evidence type="ECO:0000313" key="2">
    <source>
        <dbReference type="EMBL" id="KAL2725183.1"/>
    </source>
</evidence>
<feature type="region of interest" description="Disordered" evidence="1">
    <location>
        <begin position="50"/>
        <end position="110"/>
    </location>
</feature>
<keyword evidence="3" id="KW-1185">Reference proteome</keyword>
<feature type="compositionally biased region" description="Acidic residues" evidence="1">
    <location>
        <begin position="67"/>
        <end position="83"/>
    </location>
</feature>
<protein>
    <submittedName>
        <fullName evidence="2">Uncharacterized protein</fullName>
    </submittedName>
</protein>
<sequence length="110" mass="12057">MRLTFASTCYAFTRHSAVGFIATVARGRIGRRPNRYSGYPRRPVTAEEIASGDIGCTGVNATKRREEEEEEEEEEEGEEEEVGGEGGERGGGGGGVGRRRSRGIRRRGYC</sequence>
<feature type="compositionally biased region" description="Basic residues" evidence="1">
    <location>
        <begin position="97"/>
        <end position="110"/>
    </location>
</feature>
<proteinExistence type="predicted"/>
<comment type="caution">
    <text evidence="2">The sequence shown here is derived from an EMBL/GenBank/DDBJ whole genome shotgun (WGS) entry which is preliminary data.</text>
</comment>
<gene>
    <name evidence="2" type="ORF">V1478_007856</name>
</gene>
<organism evidence="2 3">
    <name type="scientific">Vespula squamosa</name>
    <name type="common">Southern yellow jacket</name>
    <name type="synonym">Wasp</name>
    <dbReference type="NCBI Taxonomy" id="30214"/>
    <lineage>
        <taxon>Eukaryota</taxon>
        <taxon>Metazoa</taxon>
        <taxon>Ecdysozoa</taxon>
        <taxon>Arthropoda</taxon>
        <taxon>Hexapoda</taxon>
        <taxon>Insecta</taxon>
        <taxon>Pterygota</taxon>
        <taxon>Neoptera</taxon>
        <taxon>Endopterygota</taxon>
        <taxon>Hymenoptera</taxon>
        <taxon>Apocrita</taxon>
        <taxon>Aculeata</taxon>
        <taxon>Vespoidea</taxon>
        <taxon>Vespidae</taxon>
        <taxon>Vespinae</taxon>
        <taxon>Vespula</taxon>
    </lineage>
</organism>
<evidence type="ECO:0000256" key="1">
    <source>
        <dbReference type="SAM" id="MobiDB-lite"/>
    </source>
</evidence>
<name>A0ABD2AX54_VESSQ</name>
<evidence type="ECO:0000313" key="3">
    <source>
        <dbReference type="Proteomes" id="UP001607302"/>
    </source>
</evidence>
<dbReference type="EMBL" id="JAUDFV010000138">
    <property type="protein sequence ID" value="KAL2725183.1"/>
    <property type="molecule type" value="Genomic_DNA"/>
</dbReference>
<dbReference type="Proteomes" id="UP001607302">
    <property type="component" value="Unassembled WGS sequence"/>
</dbReference>
<reference evidence="2 3" key="1">
    <citation type="journal article" date="2024" name="Ann. Entomol. Soc. Am.">
        <title>Genomic analyses of the southern and eastern yellowjacket wasps (Hymenoptera: Vespidae) reveal evolutionary signatures of social life.</title>
        <authorList>
            <person name="Catto M.A."/>
            <person name="Caine P.B."/>
            <person name="Orr S.E."/>
            <person name="Hunt B.G."/>
            <person name="Goodisman M.A.D."/>
        </authorList>
    </citation>
    <scope>NUCLEOTIDE SEQUENCE [LARGE SCALE GENOMIC DNA]</scope>
    <source>
        <strain evidence="2">233</strain>
        <tissue evidence="2">Head and thorax</tissue>
    </source>
</reference>